<name>A0ABP3WSJ9_9ALTE</name>
<accession>A0ABP3WSJ9</accession>
<evidence type="ECO:0000256" key="2">
    <source>
        <dbReference type="SAM" id="SignalP"/>
    </source>
</evidence>
<comment type="caution">
    <text evidence="3">The sequence shown here is derived from an EMBL/GenBank/DDBJ whole genome shotgun (WGS) entry which is preliminary data.</text>
</comment>
<protein>
    <submittedName>
        <fullName evidence="3">Uncharacterized protein</fullName>
    </submittedName>
</protein>
<evidence type="ECO:0000313" key="3">
    <source>
        <dbReference type="EMBL" id="GAA0855444.1"/>
    </source>
</evidence>
<dbReference type="RefSeq" id="WP_343858135.1">
    <property type="nucleotide sequence ID" value="NZ_BAAAFD010000003.1"/>
</dbReference>
<gene>
    <name evidence="3" type="ORF">GCM10009114_14350</name>
</gene>
<keyword evidence="2" id="KW-0732">Signal</keyword>
<feature type="region of interest" description="Disordered" evidence="1">
    <location>
        <begin position="24"/>
        <end position="57"/>
    </location>
</feature>
<evidence type="ECO:0000256" key="1">
    <source>
        <dbReference type="SAM" id="MobiDB-lite"/>
    </source>
</evidence>
<dbReference type="Proteomes" id="UP001500359">
    <property type="component" value="Unassembled WGS sequence"/>
</dbReference>
<sequence>MKSIFVALIASSLIQTTAWAQQENQAAQQQQPLKIEDPQLVNSQQPDPNLFRPTDPGVPPTAETAFATESPAVTSTRVNGVIEIEDTIRIKREQPKVLSIVPWQPPRDKASLPSPFAKRIEQDFMPLERDEFTRRVQHFERVAGVEQK</sequence>
<evidence type="ECO:0000313" key="4">
    <source>
        <dbReference type="Proteomes" id="UP001500359"/>
    </source>
</evidence>
<reference evidence="4" key="1">
    <citation type="journal article" date="2019" name="Int. J. Syst. Evol. Microbiol.">
        <title>The Global Catalogue of Microorganisms (GCM) 10K type strain sequencing project: providing services to taxonomists for standard genome sequencing and annotation.</title>
        <authorList>
            <consortium name="The Broad Institute Genomics Platform"/>
            <consortium name="The Broad Institute Genome Sequencing Center for Infectious Disease"/>
            <person name="Wu L."/>
            <person name="Ma J."/>
        </authorList>
    </citation>
    <scope>NUCLEOTIDE SEQUENCE [LARGE SCALE GENOMIC DNA]</scope>
    <source>
        <strain evidence="4">JCM 15896</strain>
    </source>
</reference>
<keyword evidence="4" id="KW-1185">Reference proteome</keyword>
<dbReference type="EMBL" id="BAAAFD010000003">
    <property type="protein sequence ID" value="GAA0855444.1"/>
    <property type="molecule type" value="Genomic_DNA"/>
</dbReference>
<feature type="chain" id="PRO_5047126764" evidence="2">
    <location>
        <begin position="21"/>
        <end position="148"/>
    </location>
</feature>
<feature type="signal peptide" evidence="2">
    <location>
        <begin position="1"/>
        <end position="20"/>
    </location>
</feature>
<organism evidence="3 4">
    <name type="scientific">Aliiglaciecola litoralis</name>
    <dbReference type="NCBI Taxonomy" id="582857"/>
    <lineage>
        <taxon>Bacteria</taxon>
        <taxon>Pseudomonadati</taxon>
        <taxon>Pseudomonadota</taxon>
        <taxon>Gammaproteobacteria</taxon>
        <taxon>Alteromonadales</taxon>
        <taxon>Alteromonadaceae</taxon>
        <taxon>Aliiglaciecola</taxon>
    </lineage>
</organism>
<proteinExistence type="predicted"/>